<feature type="domain" description="Histidine kinase" evidence="12">
    <location>
        <begin position="240"/>
        <end position="452"/>
    </location>
</feature>
<dbReference type="SMART" id="SM00388">
    <property type="entry name" value="HisKA"/>
    <property type="match status" value="1"/>
</dbReference>
<dbReference type="SUPFAM" id="SSF158472">
    <property type="entry name" value="HAMP domain-like"/>
    <property type="match status" value="1"/>
</dbReference>
<comment type="subcellular location">
    <subcellularLocation>
        <location evidence="2">Membrane</location>
    </subcellularLocation>
</comment>
<keyword evidence="7 14" id="KW-0418">Kinase</keyword>
<comment type="caution">
    <text evidence="14">The sequence shown here is derived from an EMBL/GenBank/DDBJ whole genome shotgun (WGS) entry which is preliminary data.</text>
</comment>
<dbReference type="Pfam" id="PF00512">
    <property type="entry name" value="HisKA"/>
    <property type="match status" value="1"/>
</dbReference>
<dbReference type="InterPro" id="IPR003661">
    <property type="entry name" value="HisK_dim/P_dom"/>
</dbReference>
<evidence type="ECO:0000313" key="15">
    <source>
        <dbReference type="Proteomes" id="UP001430193"/>
    </source>
</evidence>
<keyword evidence="15" id="KW-1185">Reference proteome</keyword>
<dbReference type="SUPFAM" id="SSF47384">
    <property type="entry name" value="Homodimeric domain of signal transducing histidine kinase"/>
    <property type="match status" value="1"/>
</dbReference>
<reference evidence="14" key="1">
    <citation type="submission" date="2020-10" db="EMBL/GenBank/DDBJ databases">
        <title>Phylogeny of dyella-like bacteria.</title>
        <authorList>
            <person name="Fu J."/>
        </authorList>
    </citation>
    <scope>NUCLEOTIDE SEQUENCE</scope>
    <source>
        <strain evidence="14">DHON07</strain>
    </source>
</reference>
<dbReference type="RefSeq" id="WP_204631081.1">
    <property type="nucleotide sequence ID" value="NZ_BSOC01000003.1"/>
</dbReference>
<evidence type="ECO:0000256" key="10">
    <source>
        <dbReference type="ARBA" id="ARBA00023136"/>
    </source>
</evidence>
<dbReference type="PROSITE" id="PS50109">
    <property type="entry name" value="HIS_KIN"/>
    <property type="match status" value="1"/>
</dbReference>
<evidence type="ECO:0000256" key="8">
    <source>
        <dbReference type="ARBA" id="ARBA00022989"/>
    </source>
</evidence>
<name>A0ABS2KE66_9GAMM</name>
<keyword evidence="8 11" id="KW-1133">Transmembrane helix</keyword>
<dbReference type="GO" id="GO:0016301">
    <property type="term" value="F:kinase activity"/>
    <property type="evidence" value="ECO:0007669"/>
    <property type="project" value="UniProtKB-KW"/>
</dbReference>
<evidence type="ECO:0000259" key="13">
    <source>
        <dbReference type="PROSITE" id="PS50885"/>
    </source>
</evidence>
<evidence type="ECO:0000256" key="6">
    <source>
        <dbReference type="ARBA" id="ARBA00022692"/>
    </source>
</evidence>
<feature type="transmembrane region" description="Helical" evidence="11">
    <location>
        <begin position="155"/>
        <end position="177"/>
    </location>
</feature>
<dbReference type="CDD" id="cd00082">
    <property type="entry name" value="HisKA"/>
    <property type="match status" value="1"/>
</dbReference>
<dbReference type="EC" id="2.7.13.3" evidence="3"/>
<dbReference type="CDD" id="cd00075">
    <property type="entry name" value="HATPase"/>
    <property type="match status" value="1"/>
</dbReference>
<dbReference type="InterPro" id="IPR003660">
    <property type="entry name" value="HAMP_dom"/>
</dbReference>
<dbReference type="PANTHER" id="PTHR45436:SF8">
    <property type="entry name" value="HISTIDINE KINASE"/>
    <property type="match status" value="1"/>
</dbReference>
<evidence type="ECO:0000256" key="2">
    <source>
        <dbReference type="ARBA" id="ARBA00004370"/>
    </source>
</evidence>
<keyword evidence="4" id="KW-0597">Phosphoprotein</keyword>
<dbReference type="Pfam" id="PF00672">
    <property type="entry name" value="HAMP"/>
    <property type="match status" value="1"/>
</dbReference>
<evidence type="ECO:0000256" key="7">
    <source>
        <dbReference type="ARBA" id="ARBA00022777"/>
    </source>
</evidence>
<dbReference type="PANTHER" id="PTHR45436">
    <property type="entry name" value="SENSOR HISTIDINE KINASE YKOH"/>
    <property type="match status" value="1"/>
</dbReference>
<dbReference type="PRINTS" id="PR00344">
    <property type="entry name" value="BCTRLSENSOR"/>
</dbReference>
<dbReference type="PROSITE" id="PS50885">
    <property type="entry name" value="HAMP"/>
    <property type="match status" value="1"/>
</dbReference>
<keyword evidence="9" id="KW-0902">Two-component regulatory system</keyword>
<dbReference type="SMART" id="SM00387">
    <property type="entry name" value="HATPase_c"/>
    <property type="match status" value="1"/>
</dbReference>
<protein>
    <recommendedName>
        <fullName evidence="3">histidine kinase</fullName>
        <ecNumber evidence="3">2.7.13.3</ecNumber>
    </recommendedName>
</protein>
<dbReference type="InterPro" id="IPR050428">
    <property type="entry name" value="TCS_sensor_his_kinase"/>
</dbReference>
<keyword evidence="10 11" id="KW-0472">Membrane</keyword>
<comment type="catalytic activity">
    <reaction evidence="1">
        <text>ATP + protein L-histidine = ADP + protein N-phospho-L-histidine.</text>
        <dbReference type="EC" id="2.7.13.3"/>
    </reaction>
</comment>
<dbReference type="Gene3D" id="3.30.565.10">
    <property type="entry name" value="Histidine kinase-like ATPase, C-terminal domain"/>
    <property type="match status" value="1"/>
</dbReference>
<proteinExistence type="predicted"/>
<dbReference type="InterPro" id="IPR005467">
    <property type="entry name" value="His_kinase_dom"/>
</dbReference>
<dbReference type="SUPFAM" id="SSF55874">
    <property type="entry name" value="ATPase domain of HSP90 chaperone/DNA topoisomerase II/histidine kinase"/>
    <property type="match status" value="1"/>
</dbReference>
<dbReference type="EMBL" id="JADIKF010000038">
    <property type="protein sequence ID" value="MBM7129459.1"/>
    <property type="molecule type" value="Genomic_DNA"/>
</dbReference>
<dbReference type="InterPro" id="IPR036890">
    <property type="entry name" value="HATPase_C_sf"/>
</dbReference>
<dbReference type="InterPro" id="IPR004358">
    <property type="entry name" value="Sig_transdc_His_kin-like_C"/>
</dbReference>
<evidence type="ECO:0000256" key="3">
    <source>
        <dbReference type="ARBA" id="ARBA00012438"/>
    </source>
</evidence>
<gene>
    <name evidence="14" type="ORF">ISS99_07975</name>
</gene>
<dbReference type="CDD" id="cd06225">
    <property type="entry name" value="HAMP"/>
    <property type="match status" value="1"/>
</dbReference>
<evidence type="ECO:0000256" key="4">
    <source>
        <dbReference type="ARBA" id="ARBA00022553"/>
    </source>
</evidence>
<dbReference type="InterPro" id="IPR003594">
    <property type="entry name" value="HATPase_dom"/>
</dbReference>
<evidence type="ECO:0000259" key="12">
    <source>
        <dbReference type="PROSITE" id="PS50109"/>
    </source>
</evidence>
<evidence type="ECO:0000256" key="9">
    <source>
        <dbReference type="ARBA" id="ARBA00023012"/>
    </source>
</evidence>
<keyword evidence="5" id="KW-0808">Transferase</keyword>
<dbReference type="Pfam" id="PF02518">
    <property type="entry name" value="HATPase_c"/>
    <property type="match status" value="1"/>
</dbReference>
<dbReference type="Gene3D" id="1.10.287.130">
    <property type="match status" value="1"/>
</dbReference>
<dbReference type="SMART" id="SM00304">
    <property type="entry name" value="HAMP"/>
    <property type="match status" value="1"/>
</dbReference>
<feature type="domain" description="HAMP" evidence="13">
    <location>
        <begin position="179"/>
        <end position="232"/>
    </location>
</feature>
<feature type="transmembrane region" description="Helical" evidence="11">
    <location>
        <begin position="12"/>
        <end position="33"/>
    </location>
</feature>
<sequence length="452" mass="49442">MTSLRHSLIFRLALGYGLLFLLSIGVISSVFYIGTAGLLARDADKQIVAIAHQLEQTHDRSGDAGLLQAVHTLLTDDKDVETEVYLLLDPHGNKEIGNLTSWRLLPGVNDVLTNAKVQRLGRDSTSRLLVHRFGDGSTLVVGRDLYEQHQLERTILTALAIGGALGLLLAVLGAALFRSQLQARIAVIQHATHDVSAGNLNRRIDVGEAQDEFAGIARDINRMLDDINRLMDTARNVSNTIAHDLRTPLGRIRGALEEALQPLSSPDGLQRAAHYAIDEIDTLIGVFEKLLQIAEAESGVRRQLFELFPLRPVLDDLMELYQPAAEARGMRLRVEVEGAPIVRADRDLIANVLANLLDNAFKYAGSGALVRLIVRQDDKRVHIVVEDDGPGIPADALGRVTERFFRVDSSRSQRGNGLGLSIVAAVVSLHRGELRLEDAQPGLKVSIFLPTT</sequence>
<accession>A0ABS2KE66</accession>
<dbReference type="Proteomes" id="UP001430193">
    <property type="component" value="Unassembled WGS sequence"/>
</dbReference>
<evidence type="ECO:0000256" key="5">
    <source>
        <dbReference type="ARBA" id="ARBA00022679"/>
    </source>
</evidence>
<evidence type="ECO:0000256" key="11">
    <source>
        <dbReference type="SAM" id="Phobius"/>
    </source>
</evidence>
<organism evidence="14 15">
    <name type="scientific">Dyella mobilis</name>
    <dbReference type="NCBI Taxonomy" id="1849582"/>
    <lineage>
        <taxon>Bacteria</taxon>
        <taxon>Pseudomonadati</taxon>
        <taxon>Pseudomonadota</taxon>
        <taxon>Gammaproteobacteria</taxon>
        <taxon>Lysobacterales</taxon>
        <taxon>Rhodanobacteraceae</taxon>
        <taxon>Dyella</taxon>
    </lineage>
</organism>
<dbReference type="InterPro" id="IPR036097">
    <property type="entry name" value="HisK_dim/P_sf"/>
</dbReference>
<evidence type="ECO:0000313" key="14">
    <source>
        <dbReference type="EMBL" id="MBM7129459.1"/>
    </source>
</evidence>
<keyword evidence="6 11" id="KW-0812">Transmembrane</keyword>
<dbReference type="Gene3D" id="6.10.340.10">
    <property type="match status" value="1"/>
</dbReference>
<evidence type="ECO:0000256" key="1">
    <source>
        <dbReference type="ARBA" id="ARBA00000085"/>
    </source>
</evidence>